<dbReference type="InterPro" id="IPR011990">
    <property type="entry name" value="TPR-like_helical_dom_sf"/>
</dbReference>
<accession>A0AAD5U6Z8</accession>
<gene>
    <name evidence="3" type="ORF">HK099_001465</name>
</gene>
<keyword evidence="4" id="KW-1185">Reference proteome</keyword>
<evidence type="ECO:0000313" key="4">
    <source>
        <dbReference type="Proteomes" id="UP001211065"/>
    </source>
</evidence>
<dbReference type="GO" id="GO:0051321">
    <property type="term" value="P:meiotic cell cycle"/>
    <property type="evidence" value="ECO:0007669"/>
    <property type="project" value="UniProtKB-KW"/>
</dbReference>
<protein>
    <recommendedName>
        <fullName evidence="2">Protein ZIP4 homolog</fullName>
    </recommendedName>
</protein>
<dbReference type="PANTHER" id="PTHR40375">
    <property type="entry name" value="SPORULATION-SPECIFIC PROTEIN 22"/>
    <property type="match status" value="1"/>
</dbReference>
<proteinExistence type="predicted"/>
<organism evidence="3 4">
    <name type="scientific">Clydaea vesicula</name>
    <dbReference type="NCBI Taxonomy" id="447962"/>
    <lineage>
        <taxon>Eukaryota</taxon>
        <taxon>Fungi</taxon>
        <taxon>Fungi incertae sedis</taxon>
        <taxon>Chytridiomycota</taxon>
        <taxon>Chytridiomycota incertae sedis</taxon>
        <taxon>Chytridiomycetes</taxon>
        <taxon>Lobulomycetales</taxon>
        <taxon>Lobulomycetaceae</taxon>
        <taxon>Clydaea</taxon>
    </lineage>
</organism>
<dbReference type="InterPro" id="IPR013940">
    <property type="entry name" value="Spo22/ZIP4/TEX11"/>
</dbReference>
<dbReference type="InterPro" id="IPR019734">
    <property type="entry name" value="TPR_rpt"/>
</dbReference>
<sequence length="988" mass="113548">MTTDFKKTVDEVVFAVKEGTLDLVSPCLEKISEMIIKEEQDLELLDEQSTRLWNESVNLKLSKNESKVNSQEVLLIVANLRQTSLNMMEIIIKDSVDSSALRKLSSLYMKTGQIWFEVQNFVNAEKCYDKSSRLQEKLLKTRIQASTDYNSAQLTILKSQLSYFTASHSIAMHLMKAFLPKVSEEEENMDIPYFNVSDFSLSQKNQLSLLCLNCAEKILSTGDGVVKLDHAVDWLRFALELSPANSSIKGQTLLMLSSTYLERRRFSGSFPSITNTDLDLAESTIDVLLSMDQVSAQAFFLKIKILCERKAGKHTIFQGSSVFEKCIDENIVKTFPYMEKINVEKVTDLYLAMIHHVANYIGHLEAVTCIEYIMSKINGVKSTQSQSIFGAFIGKFLVTKLYLLVNNSSDAIMDEEIIEKTSSSLDEFINELEVDNLRSCLLVIWQAGDRANNEERFNDAIKWYNTALRLMGSDTMDKANSGEVFFRILLIMKNVLAVLYRKIALCYLETNQYEEVKEALESAEALEVSDYNNFLRCLIFIHDDESFVHLDEEARATEVLNITSALTCDDKNNLIICLAEAAFKKATFTSKFILKGLLKQILFNMDLEKEEFDESIIITFRCLIKLSEVLKTHLNSEEICSYCERLSNLKSIRTFKCGVAEFNWILSKSWNYLIEEIKEQDLCNLDTSKNRNFDLVLRFLNLYLKFLDFLPPENLDIDKLEKKKIAQFFLLATKMEKYKFINLNNELEISELELLNMNIFNELNVSLKNFRSTFSELEKLKYDAEGLVKAIAKEDDNTDEMLSFSVVIEFENWKEVTKIIEFAKKNYLSLMIFERFVDISIQNVCPGAGIYIKFTINILVTFAVVQATLDQILKKEKNFSLVKFSKWFRILIESGSATKNKFGLIELYRQVFGVIKNSKGKYPLEEVQWLMVSAWNNGLESLNFNNKAEAKVWVEFAVNFSNMDTENSAISRQIRKDYLSILQNLGNV</sequence>
<dbReference type="Gene3D" id="1.25.40.10">
    <property type="entry name" value="Tetratricopeptide repeat domain"/>
    <property type="match status" value="1"/>
</dbReference>
<evidence type="ECO:0000256" key="2">
    <source>
        <dbReference type="ARBA" id="ARBA00031845"/>
    </source>
</evidence>
<dbReference type="Proteomes" id="UP001211065">
    <property type="component" value="Unassembled WGS sequence"/>
</dbReference>
<dbReference type="Pfam" id="PF08631">
    <property type="entry name" value="SPO22"/>
    <property type="match status" value="1"/>
</dbReference>
<evidence type="ECO:0000313" key="3">
    <source>
        <dbReference type="EMBL" id="KAJ3223163.1"/>
    </source>
</evidence>
<evidence type="ECO:0000256" key="1">
    <source>
        <dbReference type="ARBA" id="ARBA00023254"/>
    </source>
</evidence>
<dbReference type="SMART" id="SM00028">
    <property type="entry name" value="TPR"/>
    <property type="match status" value="2"/>
</dbReference>
<keyword evidence="1" id="KW-0469">Meiosis</keyword>
<dbReference type="InterPro" id="IPR039057">
    <property type="entry name" value="Spo22/ZIP4"/>
</dbReference>
<name>A0AAD5U6Z8_9FUNG</name>
<dbReference type="PANTHER" id="PTHR40375:SF2">
    <property type="entry name" value="SPORULATION-SPECIFIC PROTEIN 22"/>
    <property type="match status" value="1"/>
</dbReference>
<dbReference type="SUPFAM" id="SSF48452">
    <property type="entry name" value="TPR-like"/>
    <property type="match status" value="1"/>
</dbReference>
<dbReference type="AlphaFoldDB" id="A0AAD5U6Z8"/>
<reference evidence="3" key="1">
    <citation type="submission" date="2020-05" db="EMBL/GenBank/DDBJ databases">
        <title>Phylogenomic resolution of chytrid fungi.</title>
        <authorList>
            <person name="Stajich J.E."/>
            <person name="Amses K."/>
            <person name="Simmons R."/>
            <person name="Seto K."/>
            <person name="Myers J."/>
            <person name="Bonds A."/>
            <person name="Quandt C.A."/>
            <person name="Barry K."/>
            <person name="Liu P."/>
            <person name="Grigoriev I."/>
            <person name="Longcore J.E."/>
            <person name="James T.Y."/>
        </authorList>
    </citation>
    <scope>NUCLEOTIDE SEQUENCE</scope>
    <source>
        <strain evidence="3">JEL0476</strain>
    </source>
</reference>
<comment type="caution">
    <text evidence="3">The sequence shown here is derived from an EMBL/GenBank/DDBJ whole genome shotgun (WGS) entry which is preliminary data.</text>
</comment>
<dbReference type="EMBL" id="JADGJW010000141">
    <property type="protein sequence ID" value="KAJ3223163.1"/>
    <property type="molecule type" value="Genomic_DNA"/>
</dbReference>
<dbReference type="GO" id="GO:0090173">
    <property type="term" value="P:regulation of synaptonemal complex assembly"/>
    <property type="evidence" value="ECO:0007669"/>
    <property type="project" value="InterPro"/>
</dbReference>